<keyword evidence="1" id="KW-0472">Membrane</keyword>
<dbReference type="AlphaFoldDB" id="A0A5J5I593"/>
<gene>
    <name evidence="2" type="ORF">F4V44_01255</name>
</gene>
<dbReference type="RefSeq" id="WP_150438163.1">
    <property type="nucleotide sequence ID" value="NZ_VYKL01000004.1"/>
</dbReference>
<keyword evidence="1" id="KW-0812">Transmembrane</keyword>
<evidence type="ECO:0000313" key="2">
    <source>
        <dbReference type="EMBL" id="KAA9031699.1"/>
    </source>
</evidence>
<accession>A0A5J5I593</accession>
<feature type="transmembrane region" description="Helical" evidence="1">
    <location>
        <begin position="48"/>
        <end position="69"/>
    </location>
</feature>
<reference evidence="2 3" key="1">
    <citation type="submission" date="2019-09" db="EMBL/GenBank/DDBJ databases">
        <title>Whole genome sequences of isolates from the Mars Exploration Rovers.</title>
        <authorList>
            <person name="Seuylemezian A."/>
            <person name="Vaishampayan P."/>
        </authorList>
    </citation>
    <scope>NUCLEOTIDE SEQUENCE [LARGE SCALE GENOMIC DNA]</scope>
    <source>
        <strain evidence="2 3">MER_TA_151</strain>
    </source>
</reference>
<dbReference type="OrthoDB" id="2381692at2"/>
<evidence type="ECO:0000313" key="3">
    <source>
        <dbReference type="Proteomes" id="UP000326671"/>
    </source>
</evidence>
<protein>
    <submittedName>
        <fullName evidence="2">Sporulation protein</fullName>
    </submittedName>
</protein>
<dbReference type="InterPro" id="IPR025689">
    <property type="entry name" value="Spore_YtrH"/>
</dbReference>
<dbReference type="EMBL" id="VYKL01000004">
    <property type="protein sequence ID" value="KAA9031699.1"/>
    <property type="molecule type" value="Genomic_DNA"/>
</dbReference>
<proteinExistence type="predicted"/>
<name>A0A5J5I593_9BACI</name>
<feature type="transmembrane region" description="Helical" evidence="1">
    <location>
        <begin position="81"/>
        <end position="105"/>
    </location>
</feature>
<keyword evidence="1" id="KW-1133">Transmembrane helix</keyword>
<feature type="transmembrane region" description="Helical" evidence="1">
    <location>
        <begin position="14"/>
        <end position="36"/>
    </location>
</feature>
<dbReference type="Proteomes" id="UP000326671">
    <property type="component" value="Unassembled WGS sequence"/>
</dbReference>
<comment type="caution">
    <text evidence="2">The sequence shown here is derived from an EMBL/GenBank/DDBJ whole genome shotgun (WGS) entry which is preliminary data.</text>
</comment>
<sequence length="112" mass="12318">MQDQPFFSLFLQSYFIALGVLIGGSLIGGMAAFLTGKPPLTEIYRISSMIRIWAIVTAIGGTFDAVYTFERGFLEGETKDLFKQFLLILSALGGAQTGSLFITWLTQEHTTL</sequence>
<organism evidence="2 3">
    <name type="scientific">Niallia endozanthoxylica</name>
    <dbReference type="NCBI Taxonomy" id="2036016"/>
    <lineage>
        <taxon>Bacteria</taxon>
        <taxon>Bacillati</taxon>
        <taxon>Bacillota</taxon>
        <taxon>Bacilli</taxon>
        <taxon>Bacillales</taxon>
        <taxon>Bacillaceae</taxon>
        <taxon>Niallia</taxon>
    </lineage>
</organism>
<keyword evidence="3" id="KW-1185">Reference proteome</keyword>
<dbReference type="Pfam" id="PF14034">
    <property type="entry name" value="Spore_YtrH"/>
    <property type="match status" value="1"/>
</dbReference>
<evidence type="ECO:0000256" key="1">
    <source>
        <dbReference type="SAM" id="Phobius"/>
    </source>
</evidence>